<dbReference type="GO" id="GO:0071897">
    <property type="term" value="P:DNA biosynthetic process"/>
    <property type="evidence" value="ECO:0007669"/>
    <property type="project" value="UniProtKB-ARBA"/>
</dbReference>
<dbReference type="AlphaFoldDB" id="A0AA88H0U9"/>
<dbReference type="EMBL" id="JAVRJZ010003129">
    <property type="protein sequence ID" value="KAK2701605.1"/>
    <property type="molecule type" value="Genomic_DNA"/>
</dbReference>
<sequence length="95" mass="10823">MYIPEPMRAFFYHICIFSMSLEEHLDYLRVVLERLREHGATAGPDKAKVTAEIVQYLGHIVGSGRLEPSFSKVNAVKAFPRQNTKSQLRSFLGLL</sequence>
<organism evidence="1 2">
    <name type="scientific">Artemia franciscana</name>
    <name type="common">Brine shrimp</name>
    <name type="synonym">Artemia sanfranciscana</name>
    <dbReference type="NCBI Taxonomy" id="6661"/>
    <lineage>
        <taxon>Eukaryota</taxon>
        <taxon>Metazoa</taxon>
        <taxon>Ecdysozoa</taxon>
        <taxon>Arthropoda</taxon>
        <taxon>Crustacea</taxon>
        <taxon>Branchiopoda</taxon>
        <taxon>Anostraca</taxon>
        <taxon>Artemiidae</taxon>
        <taxon>Artemia</taxon>
    </lineage>
</organism>
<dbReference type="PANTHER" id="PTHR33064">
    <property type="entry name" value="POL PROTEIN"/>
    <property type="match status" value="1"/>
</dbReference>
<dbReference type="InterPro" id="IPR051320">
    <property type="entry name" value="Viral_Replic_Matur_Polypro"/>
</dbReference>
<protein>
    <recommendedName>
        <fullName evidence="3">Reverse transcriptase domain-containing protein</fullName>
    </recommendedName>
</protein>
<proteinExistence type="predicted"/>
<dbReference type="Proteomes" id="UP001187531">
    <property type="component" value="Unassembled WGS sequence"/>
</dbReference>
<evidence type="ECO:0008006" key="3">
    <source>
        <dbReference type="Google" id="ProtNLM"/>
    </source>
</evidence>
<name>A0AA88H0U9_ARTSF</name>
<reference evidence="1" key="1">
    <citation type="submission" date="2023-07" db="EMBL/GenBank/DDBJ databases">
        <title>Chromosome-level genome assembly of Artemia franciscana.</title>
        <authorList>
            <person name="Jo E."/>
        </authorList>
    </citation>
    <scope>NUCLEOTIDE SEQUENCE</scope>
    <source>
        <tissue evidence="1">Whole body</tissue>
    </source>
</reference>
<evidence type="ECO:0000313" key="2">
    <source>
        <dbReference type="Proteomes" id="UP001187531"/>
    </source>
</evidence>
<keyword evidence="2" id="KW-1185">Reference proteome</keyword>
<dbReference type="PANTHER" id="PTHR33064:SF29">
    <property type="entry name" value="PEPTIDASE A2 DOMAIN-CONTAINING PROTEIN-RELATED"/>
    <property type="match status" value="1"/>
</dbReference>
<gene>
    <name evidence="1" type="ORF">QYM36_019753</name>
</gene>
<dbReference type="SUPFAM" id="SSF56672">
    <property type="entry name" value="DNA/RNA polymerases"/>
    <property type="match status" value="1"/>
</dbReference>
<dbReference type="Gene3D" id="3.30.70.270">
    <property type="match status" value="1"/>
</dbReference>
<evidence type="ECO:0000313" key="1">
    <source>
        <dbReference type="EMBL" id="KAK2701605.1"/>
    </source>
</evidence>
<accession>A0AA88H0U9</accession>
<dbReference type="InterPro" id="IPR043128">
    <property type="entry name" value="Rev_trsase/Diguanyl_cyclase"/>
</dbReference>
<dbReference type="InterPro" id="IPR043502">
    <property type="entry name" value="DNA/RNA_pol_sf"/>
</dbReference>
<comment type="caution">
    <text evidence="1">The sequence shown here is derived from an EMBL/GenBank/DDBJ whole genome shotgun (WGS) entry which is preliminary data.</text>
</comment>